<name>A0A2J5I597_9EURO</name>
<gene>
    <name evidence="1" type="ORF">BDW42DRAFT_161642</name>
</gene>
<keyword evidence="2" id="KW-1185">Reference proteome</keyword>
<accession>A0A2J5I597</accession>
<proteinExistence type="predicted"/>
<evidence type="ECO:0000313" key="2">
    <source>
        <dbReference type="Proteomes" id="UP000235023"/>
    </source>
</evidence>
<dbReference type="EMBL" id="KZ559507">
    <property type="protein sequence ID" value="PLN85103.1"/>
    <property type="molecule type" value="Genomic_DNA"/>
</dbReference>
<organism evidence="1 2">
    <name type="scientific">Aspergillus taichungensis</name>
    <dbReference type="NCBI Taxonomy" id="482145"/>
    <lineage>
        <taxon>Eukaryota</taxon>
        <taxon>Fungi</taxon>
        <taxon>Dikarya</taxon>
        <taxon>Ascomycota</taxon>
        <taxon>Pezizomycotina</taxon>
        <taxon>Eurotiomycetes</taxon>
        <taxon>Eurotiomycetidae</taxon>
        <taxon>Eurotiales</taxon>
        <taxon>Aspergillaceae</taxon>
        <taxon>Aspergillus</taxon>
        <taxon>Aspergillus subgen. Circumdati</taxon>
    </lineage>
</organism>
<protein>
    <submittedName>
        <fullName evidence="1">Uncharacterized protein</fullName>
    </submittedName>
</protein>
<reference evidence="2" key="1">
    <citation type="submission" date="2017-12" db="EMBL/GenBank/DDBJ databases">
        <authorList>
            <consortium name="DOE Joint Genome Institute"/>
            <person name="Mondo S.J."/>
            <person name="Kjaerbolling I."/>
            <person name="Vesth T.C."/>
            <person name="Frisvad J.C."/>
            <person name="Nybo J.L."/>
            <person name="Theobald S."/>
            <person name="Kuo A."/>
            <person name="Bowyer P."/>
            <person name="Matsuda Y."/>
            <person name="Lyhne E.K."/>
            <person name="Kogle M.E."/>
            <person name="Clum A."/>
            <person name="Lipzen A."/>
            <person name="Salamov A."/>
            <person name="Ngan C.Y."/>
            <person name="Daum C."/>
            <person name="Chiniquy J."/>
            <person name="Barry K."/>
            <person name="LaButti K."/>
            <person name="Haridas S."/>
            <person name="Simmons B.A."/>
            <person name="Magnuson J.K."/>
            <person name="Mortensen U.H."/>
            <person name="Larsen T.O."/>
            <person name="Grigoriev I.V."/>
            <person name="Baker S.E."/>
            <person name="Andersen M.R."/>
            <person name="Nordberg H.P."/>
            <person name="Cantor M.N."/>
            <person name="Hua S.X."/>
        </authorList>
    </citation>
    <scope>NUCLEOTIDE SEQUENCE [LARGE SCALE GENOMIC DNA]</scope>
    <source>
        <strain evidence="2">IBT 19404</strain>
    </source>
</reference>
<sequence>MSDGWWYSLQQMAVGLANWFYYNHCAVYGLQHTLCCEPKAYYRVYLDRSRESPLSNLKISSPEDIRSTPVSTMVPVGPVSILSRSQAATKNGRMQIGLTAKTSARRRFASRDNSREKSKSGLETSAKLAPDGWLVFLRTWDLQVLCLGKCPYRLLPVNDDLCKDHY</sequence>
<evidence type="ECO:0000313" key="1">
    <source>
        <dbReference type="EMBL" id="PLN85103.1"/>
    </source>
</evidence>
<dbReference type="AlphaFoldDB" id="A0A2J5I597"/>
<dbReference type="Proteomes" id="UP000235023">
    <property type="component" value="Unassembled WGS sequence"/>
</dbReference>